<reference evidence="3" key="1">
    <citation type="submission" date="2012-08" db="EMBL/GenBank/DDBJ databases">
        <title>The Genome Sequence of Wuchereria bancrofti.</title>
        <authorList>
            <person name="Nutman T.B."/>
            <person name="Fink D.L."/>
            <person name="Russ C."/>
            <person name="Young S."/>
            <person name="Zeng Q."/>
            <person name="Koehrsen M."/>
            <person name="Alvarado L."/>
            <person name="Berlin A."/>
            <person name="Chapman S.B."/>
            <person name="Chen Z."/>
            <person name="Freedman E."/>
            <person name="Gellesch M."/>
            <person name="Goldberg J."/>
            <person name="Griggs A."/>
            <person name="Gujja S."/>
            <person name="Heilman E.R."/>
            <person name="Heiman D."/>
            <person name="Hepburn T."/>
            <person name="Howarth C."/>
            <person name="Jen D."/>
            <person name="Larson L."/>
            <person name="Lewis B."/>
            <person name="Mehta T."/>
            <person name="Park D."/>
            <person name="Pearson M."/>
            <person name="Roberts A."/>
            <person name="Saif S."/>
            <person name="Shea T."/>
            <person name="Shenoy N."/>
            <person name="Sisk P."/>
            <person name="Stolte C."/>
            <person name="Sykes S."/>
            <person name="Walk T."/>
            <person name="White J."/>
            <person name="Yandava C."/>
            <person name="Haas B."/>
            <person name="Henn M.R."/>
            <person name="Nusbaum C."/>
            <person name="Birren B."/>
        </authorList>
    </citation>
    <scope>NUCLEOTIDE SEQUENCE [LARGE SCALE GENOMIC DNA]</scope>
    <source>
        <strain evidence="3">NA</strain>
    </source>
</reference>
<proteinExistence type="predicted"/>
<organism evidence="2 3">
    <name type="scientific">Wuchereria bancrofti</name>
    <dbReference type="NCBI Taxonomy" id="6293"/>
    <lineage>
        <taxon>Eukaryota</taxon>
        <taxon>Metazoa</taxon>
        <taxon>Ecdysozoa</taxon>
        <taxon>Nematoda</taxon>
        <taxon>Chromadorea</taxon>
        <taxon>Rhabditida</taxon>
        <taxon>Spirurina</taxon>
        <taxon>Spiruromorpha</taxon>
        <taxon>Filarioidea</taxon>
        <taxon>Onchocercidae</taxon>
        <taxon>Wuchereria</taxon>
    </lineage>
</organism>
<sequence>MSALEKKGQYGDRGPRLMVLKTGLNHVDGEGHPIADPQSSFGRFSKFHAHGKLNVIHILKAMNSVIHGLVLVPLFFLKSEKHS</sequence>
<feature type="transmembrane region" description="Helical" evidence="1">
    <location>
        <begin position="55"/>
        <end position="77"/>
    </location>
</feature>
<evidence type="ECO:0000313" key="2">
    <source>
        <dbReference type="EMBL" id="EJW86739.1"/>
    </source>
</evidence>
<comment type="caution">
    <text evidence="2">The sequence shown here is derived from an EMBL/GenBank/DDBJ whole genome shotgun (WGS) entry which is preliminary data.</text>
</comment>
<evidence type="ECO:0000256" key="1">
    <source>
        <dbReference type="SAM" id="Phobius"/>
    </source>
</evidence>
<dbReference type="EMBL" id="ADBV01000622">
    <property type="protein sequence ID" value="EJW86739.1"/>
    <property type="molecule type" value="Genomic_DNA"/>
</dbReference>
<accession>J9FHC2</accession>
<dbReference type="AlphaFoldDB" id="J9FHC2"/>
<dbReference type="Proteomes" id="UP000004810">
    <property type="component" value="Unassembled WGS sequence"/>
</dbReference>
<name>J9FHC2_WUCBA</name>
<protein>
    <submittedName>
        <fullName evidence="2">Uncharacterized protein</fullName>
    </submittedName>
</protein>
<keyword evidence="1" id="KW-0812">Transmembrane</keyword>
<keyword evidence="1" id="KW-1133">Transmembrane helix</keyword>
<keyword evidence="1" id="KW-0472">Membrane</keyword>
<gene>
    <name evidence="2" type="ORF">WUBG_02350</name>
</gene>
<evidence type="ECO:0000313" key="3">
    <source>
        <dbReference type="Proteomes" id="UP000004810"/>
    </source>
</evidence>